<dbReference type="InterPro" id="IPR057169">
    <property type="entry name" value="DUF7847"/>
</dbReference>
<evidence type="ECO:0000313" key="4">
    <source>
        <dbReference type="Proteomes" id="UP000228528"/>
    </source>
</evidence>
<dbReference type="Pfam" id="PF25231">
    <property type="entry name" value="DUF7847"/>
    <property type="match status" value="1"/>
</dbReference>
<feature type="transmembrane region" description="Helical" evidence="1">
    <location>
        <begin position="205"/>
        <end position="238"/>
    </location>
</feature>
<proteinExistence type="predicted"/>
<keyword evidence="1" id="KW-0472">Membrane</keyword>
<feature type="transmembrane region" description="Helical" evidence="1">
    <location>
        <begin position="171"/>
        <end position="193"/>
    </location>
</feature>
<name>A0A2M6P1U3_9BACT</name>
<dbReference type="Proteomes" id="UP000228528">
    <property type="component" value="Unassembled WGS sequence"/>
</dbReference>
<accession>A0A2M6P1U3</accession>
<evidence type="ECO:0000256" key="1">
    <source>
        <dbReference type="SAM" id="Phobius"/>
    </source>
</evidence>
<dbReference type="AlphaFoldDB" id="A0A2M6P1U3"/>
<feature type="transmembrane region" description="Helical" evidence="1">
    <location>
        <begin position="106"/>
        <end position="123"/>
    </location>
</feature>
<feature type="transmembrane region" description="Helical" evidence="1">
    <location>
        <begin position="62"/>
        <end position="85"/>
    </location>
</feature>
<evidence type="ECO:0000313" key="3">
    <source>
        <dbReference type="EMBL" id="PIR77695.1"/>
    </source>
</evidence>
<feature type="transmembrane region" description="Helical" evidence="1">
    <location>
        <begin position="129"/>
        <end position="150"/>
    </location>
</feature>
<comment type="caution">
    <text evidence="3">The sequence shown here is derived from an EMBL/GenBank/DDBJ whole genome shotgun (WGS) entry which is preliminary data.</text>
</comment>
<sequence length="253" mass="28046">MLLSAGGIISRSVALYKEHKQLYLQYMIALFIPTALISIFGAVFNLISANKGTINPLFTGTFFILILGGTFIAFWISLGFIKAIAQTYKKEPITPIKQQLYNVKQYVWPSIIVSFLTGIIVLGGTLLLIIPGIIFAIWFSFVVYEIVLNDSASIASLKTSKMLVNGRWWKVFWRLLAPGFIFGLLTILLQGIINFPLTFVEASSTGGLLIIMFFTLLSNVASILVMPLTTAAPTILYLELKNMPVTTKKEIHA</sequence>
<organism evidence="3 4">
    <name type="scientific">Candidatus Magasanikbacteria bacterium CG10_big_fil_rev_8_21_14_0_10_38_6</name>
    <dbReference type="NCBI Taxonomy" id="1974647"/>
    <lineage>
        <taxon>Bacteria</taxon>
        <taxon>Candidatus Magasanikiibacteriota</taxon>
    </lineage>
</organism>
<feature type="domain" description="DUF7847" evidence="2">
    <location>
        <begin position="112"/>
        <end position="239"/>
    </location>
</feature>
<gene>
    <name evidence="3" type="ORF">COU30_01055</name>
</gene>
<keyword evidence="1" id="KW-1133">Transmembrane helix</keyword>
<evidence type="ECO:0000259" key="2">
    <source>
        <dbReference type="Pfam" id="PF25231"/>
    </source>
</evidence>
<reference evidence="4" key="1">
    <citation type="submission" date="2017-09" db="EMBL/GenBank/DDBJ databases">
        <title>Depth-based differentiation of microbial function through sediment-hosted aquifers and enrichment of novel symbionts in the deep terrestrial subsurface.</title>
        <authorList>
            <person name="Probst A.J."/>
            <person name="Ladd B."/>
            <person name="Jarett J.K."/>
            <person name="Geller-Mcgrath D.E."/>
            <person name="Sieber C.M.K."/>
            <person name="Emerson J.B."/>
            <person name="Anantharaman K."/>
            <person name="Thomas B.C."/>
            <person name="Malmstrom R."/>
            <person name="Stieglmeier M."/>
            <person name="Klingl A."/>
            <person name="Woyke T."/>
            <person name="Ryan C.M."/>
            <person name="Banfield J.F."/>
        </authorList>
    </citation>
    <scope>NUCLEOTIDE SEQUENCE [LARGE SCALE GENOMIC DNA]</scope>
</reference>
<keyword evidence="1" id="KW-0812">Transmembrane</keyword>
<feature type="transmembrane region" description="Helical" evidence="1">
    <location>
        <begin position="26"/>
        <end position="47"/>
    </location>
</feature>
<dbReference type="EMBL" id="PFBW01000045">
    <property type="protein sequence ID" value="PIR77695.1"/>
    <property type="molecule type" value="Genomic_DNA"/>
</dbReference>
<protein>
    <recommendedName>
        <fullName evidence="2">DUF7847 domain-containing protein</fullName>
    </recommendedName>
</protein>